<dbReference type="InterPro" id="IPR000306">
    <property type="entry name" value="Znf_FYVE"/>
</dbReference>
<dbReference type="PANTHER" id="PTHR45748:SF21">
    <property type="entry name" value="1-PHOSPHATIDYLINOSITOL-3-PHOSPHATE 5-KINASE FAB1A"/>
    <property type="match status" value="1"/>
</dbReference>
<keyword evidence="6" id="KW-0967">Endosome</keyword>
<name>A0A8K0DYM5_9ROSA</name>
<evidence type="ECO:0000256" key="20">
    <source>
        <dbReference type="SAM" id="Coils"/>
    </source>
</evidence>
<evidence type="ECO:0000256" key="17">
    <source>
        <dbReference type="ARBA" id="ARBA00081348"/>
    </source>
</evidence>
<dbReference type="PROSITE" id="PS51455">
    <property type="entry name" value="PIPK"/>
    <property type="match status" value="1"/>
</dbReference>
<evidence type="ECO:0000256" key="10">
    <source>
        <dbReference type="ARBA" id="ARBA00022840"/>
    </source>
</evidence>
<comment type="subcellular location">
    <subcellularLocation>
        <location evidence="1">Endosome membrane</location>
        <topology evidence="1">Peripheral membrane protein</topology>
    </subcellularLocation>
</comment>
<feature type="domain" description="PIPK" evidence="23">
    <location>
        <begin position="1470"/>
        <end position="1795"/>
    </location>
</feature>
<evidence type="ECO:0000256" key="2">
    <source>
        <dbReference type="ARBA" id="ARBA00012009"/>
    </source>
</evidence>
<dbReference type="InterPro" id="IPR017455">
    <property type="entry name" value="Znf_FYVE-rel"/>
</dbReference>
<evidence type="ECO:0000313" key="25">
    <source>
        <dbReference type="Proteomes" id="UP000796880"/>
    </source>
</evidence>
<organism evidence="24 25">
    <name type="scientific">Rhamnella rubrinervis</name>
    <dbReference type="NCBI Taxonomy" id="2594499"/>
    <lineage>
        <taxon>Eukaryota</taxon>
        <taxon>Viridiplantae</taxon>
        <taxon>Streptophyta</taxon>
        <taxon>Embryophyta</taxon>
        <taxon>Tracheophyta</taxon>
        <taxon>Spermatophyta</taxon>
        <taxon>Magnoliopsida</taxon>
        <taxon>eudicotyledons</taxon>
        <taxon>Gunneridae</taxon>
        <taxon>Pentapetalae</taxon>
        <taxon>rosids</taxon>
        <taxon>fabids</taxon>
        <taxon>Rosales</taxon>
        <taxon>Rhamnaceae</taxon>
        <taxon>rhamnoid group</taxon>
        <taxon>Rhamneae</taxon>
        <taxon>Rhamnella</taxon>
    </lineage>
</organism>
<feature type="compositionally biased region" description="Basic and acidic residues" evidence="21">
    <location>
        <begin position="844"/>
        <end position="856"/>
    </location>
</feature>
<dbReference type="InterPro" id="IPR027409">
    <property type="entry name" value="GroEL-like_apical_dom_sf"/>
</dbReference>
<dbReference type="GO" id="GO:0005524">
    <property type="term" value="F:ATP binding"/>
    <property type="evidence" value="ECO:0007669"/>
    <property type="project" value="UniProtKB-UniRule"/>
</dbReference>
<gene>
    <name evidence="24" type="ORF">FNV43_RR18023</name>
</gene>
<dbReference type="GO" id="GO:0008270">
    <property type="term" value="F:zinc ion binding"/>
    <property type="evidence" value="ECO:0007669"/>
    <property type="project" value="UniProtKB-KW"/>
</dbReference>
<dbReference type="CDD" id="cd15725">
    <property type="entry name" value="FYVE_PIKfyve_Fab1"/>
    <property type="match status" value="1"/>
</dbReference>
<comment type="subunit">
    <text evidence="13">Component of the PI(3,5)P2 regulatory complex at least composed of ATG18, SAC/FIG4, FAB1 and VAC14.</text>
</comment>
<dbReference type="Pfam" id="PF00118">
    <property type="entry name" value="Cpn60_TCP1"/>
    <property type="match status" value="1"/>
</dbReference>
<protein>
    <recommendedName>
        <fullName evidence="2">1-phosphatidylinositol-3-phosphate 5-kinase</fullName>
        <ecNumber evidence="2">2.7.1.150</ecNumber>
    </recommendedName>
    <alternativeName>
        <fullName evidence="16">FYVE finger-containing phosphoinositide kinase</fullName>
    </alternativeName>
    <alternativeName>
        <fullName evidence="17">PIKfyve</fullName>
    </alternativeName>
    <alternativeName>
        <fullName evidence="15">Phosphatidylinositol 3-phosphate 5-kinase type III</fullName>
    </alternativeName>
</protein>
<evidence type="ECO:0000313" key="24">
    <source>
        <dbReference type="EMBL" id="KAF3439745.1"/>
    </source>
</evidence>
<evidence type="ECO:0000256" key="12">
    <source>
        <dbReference type="ARBA" id="ARBA00023136"/>
    </source>
</evidence>
<dbReference type="PROSITE" id="PS50178">
    <property type="entry name" value="ZF_FYVE"/>
    <property type="match status" value="1"/>
</dbReference>
<evidence type="ECO:0000256" key="9">
    <source>
        <dbReference type="ARBA" id="ARBA00022833"/>
    </source>
</evidence>
<evidence type="ECO:0000256" key="11">
    <source>
        <dbReference type="ARBA" id="ARBA00023054"/>
    </source>
</evidence>
<evidence type="ECO:0000256" key="7">
    <source>
        <dbReference type="ARBA" id="ARBA00022771"/>
    </source>
</evidence>
<evidence type="ECO:0000256" key="19">
    <source>
        <dbReference type="PROSITE-ProRule" id="PRU00781"/>
    </source>
</evidence>
<keyword evidence="11 20" id="KW-0175">Coiled coil</keyword>
<dbReference type="SUPFAM" id="SSF56104">
    <property type="entry name" value="SAICAR synthase-like"/>
    <property type="match status" value="1"/>
</dbReference>
<evidence type="ECO:0000256" key="8">
    <source>
        <dbReference type="ARBA" id="ARBA00022777"/>
    </source>
</evidence>
<dbReference type="Pfam" id="PF01363">
    <property type="entry name" value="FYVE"/>
    <property type="match status" value="1"/>
</dbReference>
<sequence>MGTPDKKLSELVDIVKSWIPRRSEPANVSRDFWMPDQSCRVCYECDSQFTVFNRRHHCRICGRVFCAKCTANSVPALSNEPRSGREDWERIRVCNYCYKQWKKGVATVDGAGAPSPGLTPSPSAMSLVSTKSSCTCHSSSSTIGSTPYSTGPYQHVPCSSSLSPRQSAKMDSTIVQQGNITSQKSLNSDAVIEDSLPNQFEFCINRSDDEDDDYGVYRSDSDTRHFSQVDDYYGAINLNGIDQVYGPHKVHPDGDNIDPESLSSLPLHENFDALGVGGIKNVGEEADRHYGGDECEAPPYDVESTSAQPVDFENNGLLWLPPEPEDEEDEREDFFDDDDDDEGTTGEWGYLRSSNSFGGGEFRSRDKSSEEHRKAMKNVVEGHFRALVSQLLQVENLPVGDDEDKEGWLEIITSLSWEAATLLKPDMSKGGGMDPGGYVKVKCIACGRRSESMVVKGVVCKKNVAHRRMTSKIDRPRFLVLGGALEYQRVSNLLSSFDTLLQQEMDHLKMAVAKIDAHHPNVLLVEKSVSRYAQEYLLAKDISLVLNIKRPLLERIARCTGAHIVSSIDHLTSPKLGYCDIFRVEKFLEEHGSAGQGGKKLMKTLMFFEGCPKPFGCTILLKGASGDELKKVKHVIQYGVFAAYHLALETSFLADEGASLPELPLKSPITVALPDKPSSIDRSISIIPGFSVTATGKPQGPEAVSELEKSNKSFMSDWHLSTNDDSILKLEGNHSVDISTVPWLPLNSTESTSVPPPGKYIADSYRNDLFTTCVSKDTSNMCPEKTFQAMTDSAGESMLGSSLISTCFGNSESFGQGDEMGHADGNALDVNRCHKSEVPSIKNNHNEELGSSKEEFPPSPSDHQSILVSLSTRCVWKGTVCERAHLFRIKYYGSFDKPLGRFLRDNLFDQSYHCHSCGMPSEAHVHCYTHRQGSLTISVKKLPEYFLPGEKEGKIWMWHRCLRCPRTNGFPPATRRVVMSDAAWGLSFGKFLELSFSNHAAASRVASCGHSLHRDCLRFYGFGRMVACFRYASIDVHSVYLPPSKLEFQYSDLDWIQKEANEVCNQAELLFTEVQNALHQISQKISATGSQDAGMRALESQKEIVELEGMLQKEKEEFEESLRKSLGTEVQAGHPAIDILEINKLRRQILFHSYVWDQRLIHVASISINNLQEGLSSSIPKLKEKPVNSAEKIVEMNLTSASGKGFRSCDSFLLEKDPDVNLNQEGNAGQLGQSAGVAKENEMGLDQSCRNGADIFISFNENVNDKSDTLETGKLVRRALSEGEYPIVADLSDTLDAAWTGESQPTSITSKDDVYSFADSTMVDSSTVSANSTVENSASDLGKIETTRSVSSALPPKGLENSESSTRCVGMPFPNSSFNKSLPLSAQKLCNGEYNPVYVSLFRELDRQSGARLLLPVGVNDTVVPIYDDEPTSVIAYALVSSEYHVQMSVSEKPKDAGDSSVSLPFLDSVNLLSLNSFDETVADAYRSLGSLDESILSMSGSRSSHVVDPLLYSKDLQARVSFTDDGPLGKVKYTVTCYYAKRFEALRRICCPSELDFIRSLSRCKKWGAQGGKSNVFFAKTLDDRFIIKQVTKTELESFIKFAPSYFRYLSESISSGSPTCLAKILGIYQVSTKYVKGGKESKMDVLVMENLLFRRNVTRLYDLKGSSRSRYNPDTSGNNKVLLDQNLIESMPTSPIFVGNKAKRLLERAVWNDTSFLASIDVMDYSLLVGVDEEKHELVLGIIDFMRQYTWDKHLETWVKTSGILGGPKNASPTVISPQQYKKRFRKAMTAYFLMVPDQWSPPAIAPSGSQSDLCEENFQGGTFD</sequence>
<dbReference type="SUPFAM" id="SSF52029">
    <property type="entry name" value="GroEL apical domain-like"/>
    <property type="match status" value="1"/>
</dbReference>
<feature type="domain" description="FYVE-type" evidence="22">
    <location>
        <begin position="36"/>
        <end position="102"/>
    </location>
</feature>
<comment type="caution">
    <text evidence="24">The sequence shown here is derived from an EMBL/GenBank/DDBJ whole genome shotgun (WGS) entry which is preliminary data.</text>
</comment>
<feature type="region of interest" description="Disordered" evidence="21">
    <location>
        <begin position="837"/>
        <end position="861"/>
    </location>
</feature>
<evidence type="ECO:0000256" key="14">
    <source>
        <dbReference type="ARBA" id="ARBA00057940"/>
    </source>
</evidence>
<keyword evidence="4" id="KW-0479">Metal-binding</keyword>
<evidence type="ECO:0000256" key="18">
    <source>
        <dbReference type="PROSITE-ProRule" id="PRU00091"/>
    </source>
</evidence>
<evidence type="ECO:0000256" key="13">
    <source>
        <dbReference type="ARBA" id="ARBA00023464"/>
    </source>
</evidence>
<evidence type="ECO:0000256" key="3">
    <source>
        <dbReference type="ARBA" id="ARBA00022679"/>
    </source>
</evidence>
<evidence type="ECO:0000256" key="21">
    <source>
        <dbReference type="SAM" id="MobiDB-lite"/>
    </source>
</evidence>
<dbReference type="CDD" id="cd17300">
    <property type="entry name" value="PIPKc_PIKfyve"/>
    <property type="match status" value="1"/>
</dbReference>
<dbReference type="SMART" id="SM00064">
    <property type="entry name" value="FYVE"/>
    <property type="match status" value="1"/>
</dbReference>
<dbReference type="Gene3D" id="3.50.7.10">
    <property type="entry name" value="GroEL"/>
    <property type="match status" value="1"/>
</dbReference>
<dbReference type="InterPro" id="IPR044769">
    <property type="entry name" value="PIKfyve_PIPKc"/>
</dbReference>
<keyword evidence="7 18" id="KW-0863">Zinc-finger</keyword>
<dbReference type="FunFam" id="3.30.40.10:FF:000384">
    <property type="entry name" value="1-phosphatidylinositol-3-phosphate 5-kinase FAB1B"/>
    <property type="match status" value="1"/>
</dbReference>
<dbReference type="GO" id="GO:0046854">
    <property type="term" value="P:phosphatidylinositol phosphate biosynthetic process"/>
    <property type="evidence" value="ECO:0007669"/>
    <property type="project" value="TreeGrafter"/>
</dbReference>
<dbReference type="InterPro" id="IPR027483">
    <property type="entry name" value="PInositol-4-P-4/5-kinase_C_sf"/>
</dbReference>
<feature type="compositionally biased region" description="Acidic residues" evidence="21">
    <location>
        <begin position="323"/>
        <end position="344"/>
    </location>
</feature>
<keyword evidence="5 19" id="KW-0547">Nucleotide-binding</keyword>
<evidence type="ECO:0000256" key="4">
    <source>
        <dbReference type="ARBA" id="ARBA00022723"/>
    </source>
</evidence>
<dbReference type="GO" id="GO:0000285">
    <property type="term" value="F:1-phosphatidylinositol-3-phosphate 5-kinase activity"/>
    <property type="evidence" value="ECO:0007669"/>
    <property type="project" value="UniProtKB-EC"/>
</dbReference>
<reference evidence="24" key="1">
    <citation type="submission" date="2020-03" db="EMBL/GenBank/DDBJ databases">
        <title>A high-quality chromosome-level genome assembly of a woody plant with both climbing and erect habits, Rhamnella rubrinervis.</title>
        <authorList>
            <person name="Lu Z."/>
            <person name="Yang Y."/>
            <person name="Zhu X."/>
            <person name="Sun Y."/>
        </authorList>
    </citation>
    <scope>NUCLEOTIDE SEQUENCE</scope>
    <source>
        <strain evidence="24">BYM</strain>
        <tissue evidence="24">Leaf</tissue>
    </source>
</reference>
<dbReference type="Proteomes" id="UP000796880">
    <property type="component" value="Unassembled WGS sequence"/>
</dbReference>
<dbReference type="GO" id="GO:0010008">
    <property type="term" value="C:endosome membrane"/>
    <property type="evidence" value="ECO:0007669"/>
    <property type="project" value="UniProtKB-SubCell"/>
</dbReference>
<dbReference type="InterPro" id="IPR002498">
    <property type="entry name" value="PInositol-4-P-4/5-kinase_core"/>
</dbReference>
<dbReference type="InterPro" id="IPR027484">
    <property type="entry name" value="PInositol-4-P-5-kinase_N"/>
</dbReference>
<dbReference type="Gene3D" id="3.30.40.10">
    <property type="entry name" value="Zinc/RING finger domain, C3HC4 (zinc finger)"/>
    <property type="match status" value="1"/>
</dbReference>
<dbReference type="CDD" id="cd03334">
    <property type="entry name" value="Fab1_TCP"/>
    <property type="match status" value="1"/>
</dbReference>
<evidence type="ECO:0000259" key="23">
    <source>
        <dbReference type="PROSITE" id="PS51455"/>
    </source>
</evidence>
<dbReference type="GO" id="GO:0007033">
    <property type="term" value="P:vacuole organization"/>
    <property type="evidence" value="ECO:0007669"/>
    <property type="project" value="UniProtKB-ARBA"/>
</dbReference>
<dbReference type="Gene3D" id="3.30.800.10">
    <property type="entry name" value="Phosphatidylinositol Phosphate Kinase II Beta"/>
    <property type="match status" value="1"/>
</dbReference>
<evidence type="ECO:0000259" key="22">
    <source>
        <dbReference type="PROSITE" id="PS50178"/>
    </source>
</evidence>
<keyword evidence="12" id="KW-0472">Membrane</keyword>
<feature type="region of interest" description="Disordered" evidence="21">
    <location>
        <begin position="288"/>
        <end position="307"/>
    </location>
</feature>
<dbReference type="FunFam" id="3.30.810.10:FF:000001">
    <property type="entry name" value="1-phosphatidylinositol 3-phosphate 5-kinase FAB1"/>
    <property type="match status" value="1"/>
</dbReference>
<dbReference type="SUPFAM" id="SSF57903">
    <property type="entry name" value="FYVE/PHD zinc finger"/>
    <property type="match status" value="1"/>
</dbReference>
<dbReference type="GO" id="GO:0009555">
    <property type="term" value="P:pollen development"/>
    <property type="evidence" value="ECO:0007669"/>
    <property type="project" value="UniProtKB-ARBA"/>
</dbReference>
<accession>A0A8K0DYM5</accession>
<feature type="region of interest" description="Disordered" evidence="21">
    <location>
        <begin position="313"/>
        <end position="353"/>
    </location>
</feature>
<dbReference type="OrthoDB" id="158357at2759"/>
<dbReference type="Pfam" id="PF01504">
    <property type="entry name" value="PIP5K"/>
    <property type="match status" value="1"/>
</dbReference>
<comment type="function">
    <text evidence="14">The PI(3,5)P2 regulatory complex regulates both the synthesis and turnover of phosphatidylinositol 3,5-bisphosphate (PtdIns(3,5)P2). Catalyzes the phosphorylation of phosphatidylinositol 3-phosphate on the fifth hydroxyl of the myo-inositol ring, to form phosphatidylinositol 3,5-bisphosphate. Plays an important role in maintenance of endomembrane homeostasis including endocytosis, vacuole formation, and vacuolar acidification processes. Required for development of viable pollen. Might mediate recycling of auxin transporters.</text>
</comment>
<dbReference type="EC" id="2.7.1.150" evidence="2"/>
<keyword evidence="8 19" id="KW-0418">Kinase</keyword>
<dbReference type="PANTHER" id="PTHR45748">
    <property type="entry name" value="1-PHOSPHATIDYLINOSITOL 3-PHOSPHATE 5-KINASE-RELATED"/>
    <property type="match status" value="1"/>
</dbReference>
<dbReference type="FunFam" id="3.30.800.10:FF:000006">
    <property type="entry name" value="1-phosphatidylinositol-3-phosphate 5-kinase FAB1B"/>
    <property type="match status" value="1"/>
</dbReference>
<dbReference type="InterPro" id="IPR011011">
    <property type="entry name" value="Znf_FYVE_PHD"/>
</dbReference>
<keyword evidence="25" id="KW-1185">Reference proteome</keyword>
<dbReference type="Gene3D" id="3.30.810.10">
    <property type="entry name" value="2-Layer Sandwich"/>
    <property type="match status" value="1"/>
</dbReference>
<dbReference type="SMART" id="SM00330">
    <property type="entry name" value="PIPKc"/>
    <property type="match status" value="1"/>
</dbReference>
<proteinExistence type="predicted"/>
<evidence type="ECO:0000256" key="6">
    <source>
        <dbReference type="ARBA" id="ARBA00022753"/>
    </source>
</evidence>
<dbReference type="InterPro" id="IPR013083">
    <property type="entry name" value="Znf_RING/FYVE/PHD"/>
</dbReference>
<dbReference type="InterPro" id="IPR002423">
    <property type="entry name" value="Cpn60/GroEL/TCP-1"/>
</dbReference>
<dbReference type="FunFam" id="3.50.7.10:FF:000007">
    <property type="entry name" value="1-phosphatidylinositol 3-phosphate 5-kinase isoform X1"/>
    <property type="match status" value="1"/>
</dbReference>
<feature type="coiled-coil region" evidence="20">
    <location>
        <begin position="1097"/>
        <end position="1124"/>
    </location>
</feature>
<evidence type="ECO:0000256" key="1">
    <source>
        <dbReference type="ARBA" id="ARBA00004481"/>
    </source>
</evidence>
<keyword evidence="9" id="KW-0862">Zinc</keyword>
<evidence type="ECO:0000256" key="15">
    <source>
        <dbReference type="ARBA" id="ARBA00077223"/>
    </source>
</evidence>
<dbReference type="EMBL" id="VOIH02000008">
    <property type="protein sequence ID" value="KAF3439745.1"/>
    <property type="molecule type" value="Genomic_DNA"/>
</dbReference>
<evidence type="ECO:0000256" key="16">
    <source>
        <dbReference type="ARBA" id="ARBA00077675"/>
    </source>
</evidence>
<dbReference type="GO" id="GO:0010256">
    <property type="term" value="P:endomembrane system organization"/>
    <property type="evidence" value="ECO:0007669"/>
    <property type="project" value="UniProtKB-ARBA"/>
</dbReference>
<keyword evidence="10 19" id="KW-0067">ATP-binding</keyword>
<keyword evidence="3 19" id="KW-0808">Transferase</keyword>
<evidence type="ECO:0000256" key="5">
    <source>
        <dbReference type="ARBA" id="ARBA00022741"/>
    </source>
</evidence>